<dbReference type="EC" id="6.3.2.2" evidence="4"/>
<dbReference type="Gene3D" id="3.30.590.20">
    <property type="match status" value="1"/>
</dbReference>
<gene>
    <name evidence="5" type="ORF">MPPM_5154</name>
</gene>
<dbReference type="GO" id="GO:0042398">
    <property type="term" value="P:modified amino acid biosynthetic process"/>
    <property type="evidence" value="ECO:0007669"/>
    <property type="project" value="InterPro"/>
</dbReference>
<dbReference type="Proteomes" id="UP000218288">
    <property type="component" value="Chromosome"/>
</dbReference>
<keyword evidence="1 4" id="KW-0436">Ligase</keyword>
<reference evidence="5 6" key="1">
    <citation type="journal article" date="2016" name="Genome Announc.">
        <title>Complete Genome Sequence of Methylobacterium populi P-1M, Isolated from Pink-Pigmented Household Biofilm.</title>
        <authorList>
            <person name="Morohoshi T."/>
            <person name="Ikeda T."/>
        </authorList>
    </citation>
    <scope>NUCLEOTIDE SEQUENCE [LARGE SCALE GENOMIC DNA]</scope>
    <source>
        <strain evidence="5 6">P-1M</strain>
    </source>
</reference>
<dbReference type="GO" id="GO:0004357">
    <property type="term" value="F:glutamate-cysteine ligase activity"/>
    <property type="evidence" value="ECO:0007669"/>
    <property type="project" value="UniProtKB-EC"/>
</dbReference>
<dbReference type="InterPro" id="IPR011793">
    <property type="entry name" value="YbdK"/>
</dbReference>
<dbReference type="AlphaFoldDB" id="A0A160PJM3"/>
<evidence type="ECO:0000256" key="1">
    <source>
        <dbReference type="ARBA" id="ARBA00022598"/>
    </source>
</evidence>
<dbReference type="InterPro" id="IPR050141">
    <property type="entry name" value="GCL_type2/YbdK_subfam"/>
</dbReference>
<dbReference type="EMBL" id="AP014809">
    <property type="protein sequence ID" value="BAU93759.1"/>
    <property type="molecule type" value="Genomic_DNA"/>
</dbReference>
<sequence>MAHAYRFGIEEELFLASSRTRAAPRESVSAFHKAARSRLEGVEREMLESQAEICSKPSASFAETHEALAKLRTGLCAIGREHGLKVFAAGTHPTAIWTDQRETAKVRYRKMIETLQMVGRRSIVSGLHVHVEVPDPDQRIDLINRLMPFLPVLLALSTSSPFYERHRTGLAGYRLRAYAELPRTGLPELFDGAGDFERYVRVMTQAGAIEDATYLWWHIRPSIRYPTLELRVADSCTRLKDTLAIAALYRCLVRLCVRRPDLNGTPTGASRGFVMENLWRAQRDGIHAALIDEVKEEAVPVRRLVEQVLDLVAEDAAALGCAAQVAHALTIAECGSSADGQIRAYEASLAAGGSERKALSCVIDWLARETANCDA</sequence>
<keyword evidence="3 4" id="KW-0067">ATP-binding</keyword>
<dbReference type="PANTHER" id="PTHR36510:SF1">
    <property type="entry name" value="GLUTAMATE--CYSTEINE LIGASE 2-RELATED"/>
    <property type="match status" value="1"/>
</dbReference>
<dbReference type="HAMAP" id="MF_01609">
    <property type="entry name" value="Glu_cys_ligase_2"/>
    <property type="match status" value="1"/>
</dbReference>
<dbReference type="RefSeq" id="WP_096487440.1">
    <property type="nucleotide sequence ID" value="NZ_AP014809.1"/>
</dbReference>
<keyword evidence="2 4" id="KW-0547">Nucleotide-binding</keyword>
<dbReference type="PANTHER" id="PTHR36510">
    <property type="entry name" value="GLUTAMATE--CYSTEINE LIGASE 2-RELATED"/>
    <property type="match status" value="1"/>
</dbReference>
<dbReference type="Pfam" id="PF04107">
    <property type="entry name" value="GCS2"/>
    <property type="match status" value="1"/>
</dbReference>
<protein>
    <recommendedName>
        <fullName evidence="4">Putative glutamate--cysteine ligase 2</fullName>
        <ecNumber evidence="4">6.3.2.2</ecNumber>
    </recommendedName>
    <alternativeName>
        <fullName evidence="4">Gamma-glutamylcysteine synthetase 2</fullName>
        <shortName evidence="4">GCS 2</shortName>
        <shortName evidence="4">Gamma-GCS 2</shortName>
    </alternativeName>
</protein>
<evidence type="ECO:0000256" key="2">
    <source>
        <dbReference type="ARBA" id="ARBA00022741"/>
    </source>
</evidence>
<dbReference type="SUPFAM" id="SSF55931">
    <property type="entry name" value="Glutamine synthetase/guanido kinase"/>
    <property type="match status" value="1"/>
</dbReference>
<organism evidence="5 6">
    <name type="scientific">Methylorubrum populi</name>
    <dbReference type="NCBI Taxonomy" id="223967"/>
    <lineage>
        <taxon>Bacteria</taxon>
        <taxon>Pseudomonadati</taxon>
        <taxon>Pseudomonadota</taxon>
        <taxon>Alphaproteobacteria</taxon>
        <taxon>Hyphomicrobiales</taxon>
        <taxon>Methylobacteriaceae</taxon>
        <taxon>Methylorubrum</taxon>
    </lineage>
</organism>
<evidence type="ECO:0000313" key="6">
    <source>
        <dbReference type="Proteomes" id="UP000218288"/>
    </source>
</evidence>
<name>A0A160PJM3_9HYPH</name>
<dbReference type="InterPro" id="IPR006336">
    <property type="entry name" value="GCS2"/>
</dbReference>
<proteinExistence type="inferred from homology"/>
<accession>A0A160PJM3</accession>
<evidence type="ECO:0000313" key="5">
    <source>
        <dbReference type="EMBL" id="BAU93759.1"/>
    </source>
</evidence>
<comment type="function">
    <text evidence="4">ATP-dependent carboxylate-amine ligase which exhibits weak glutamate--cysteine ligase activity.</text>
</comment>
<dbReference type="OrthoDB" id="9769628at2"/>
<dbReference type="NCBIfam" id="TIGR02050">
    <property type="entry name" value="gshA_cyan_rel"/>
    <property type="match status" value="1"/>
</dbReference>
<dbReference type="NCBIfam" id="NF010039">
    <property type="entry name" value="PRK13515.1"/>
    <property type="match status" value="1"/>
</dbReference>
<evidence type="ECO:0000256" key="4">
    <source>
        <dbReference type="HAMAP-Rule" id="MF_01609"/>
    </source>
</evidence>
<comment type="similarity">
    <text evidence="4">Belongs to the glutamate--cysteine ligase type 2 family. YbdK subfamily.</text>
</comment>
<comment type="catalytic activity">
    <reaction evidence="4">
        <text>L-cysteine + L-glutamate + ATP = gamma-L-glutamyl-L-cysteine + ADP + phosphate + H(+)</text>
        <dbReference type="Rhea" id="RHEA:13285"/>
        <dbReference type="ChEBI" id="CHEBI:15378"/>
        <dbReference type="ChEBI" id="CHEBI:29985"/>
        <dbReference type="ChEBI" id="CHEBI:30616"/>
        <dbReference type="ChEBI" id="CHEBI:35235"/>
        <dbReference type="ChEBI" id="CHEBI:43474"/>
        <dbReference type="ChEBI" id="CHEBI:58173"/>
        <dbReference type="ChEBI" id="CHEBI:456216"/>
        <dbReference type="EC" id="6.3.2.2"/>
    </reaction>
</comment>
<evidence type="ECO:0000256" key="3">
    <source>
        <dbReference type="ARBA" id="ARBA00022840"/>
    </source>
</evidence>
<dbReference type="GO" id="GO:0005524">
    <property type="term" value="F:ATP binding"/>
    <property type="evidence" value="ECO:0007669"/>
    <property type="project" value="UniProtKB-KW"/>
</dbReference>
<dbReference type="InterPro" id="IPR014746">
    <property type="entry name" value="Gln_synth/guanido_kin_cat_dom"/>
</dbReference>